<evidence type="ECO:0000256" key="5">
    <source>
        <dbReference type="ARBA" id="ARBA00023136"/>
    </source>
</evidence>
<evidence type="ECO:0000259" key="8">
    <source>
        <dbReference type="PROSITE" id="PS50850"/>
    </source>
</evidence>
<sequence>MPSERSPLLSATRDEDVSPTPLPRRQILVLCLIRISEPLAFLVIFPFIAFQLSDAMPNVPPERLGYYVGLVESAFAALQFIVATPYGRLSDRVGRKPIIFVSLAGTALAINLFGTARSFEGILLARCVNGIFGGSIGIVKTILGESTDGSNSARAFTLLPIMYSVGAIVGPFLGAQLSSPADKFPIFKDVTFLRKYPYWLPCGLVSLYVLVTMVIAAFFLEETLPSKVRKAEADEASRLREERGDEGQALLEADRLEEHVEEDQAKTPERPSIRSLLTRERVNILTTQMFLNFINISWSSLIPVFCFEQVRHGGVGLSKEGIGHLLAANGLISILVQTLLFPPLERKMNGPLKLYRVALLFNVPALLALPLAHYLSGAGAGREWAWTSLIAGTAFKSLAGMSIICATLLVTNSCPRGSLGTLNGISQSAGSFSRMLGPTLVTSLFAFGTSHKGLGSVVFIFLVSVAFATWALAQRITTNRRQD</sequence>
<feature type="domain" description="Major facilitator superfamily (MFS) profile" evidence="8">
    <location>
        <begin position="26"/>
        <end position="481"/>
    </location>
</feature>
<feature type="region of interest" description="Disordered" evidence="6">
    <location>
        <begin position="1"/>
        <end position="20"/>
    </location>
</feature>
<dbReference type="GeneID" id="37027689"/>
<feature type="transmembrane region" description="Helical" evidence="7">
    <location>
        <begin position="454"/>
        <end position="473"/>
    </location>
</feature>
<evidence type="ECO:0000256" key="1">
    <source>
        <dbReference type="ARBA" id="ARBA00004141"/>
    </source>
</evidence>
<evidence type="ECO:0000256" key="2">
    <source>
        <dbReference type="ARBA" id="ARBA00022448"/>
    </source>
</evidence>
<dbReference type="PANTHER" id="PTHR23504">
    <property type="entry name" value="MAJOR FACILITATOR SUPERFAMILY DOMAIN-CONTAINING PROTEIN 10"/>
    <property type="match status" value="1"/>
</dbReference>
<dbReference type="PRINTS" id="PR01035">
    <property type="entry name" value="TCRTETA"/>
</dbReference>
<feature type="transmembrane region" description="Helical" evidence="7">
    <location>
        <begin position="384"/>
        <end position="410"/>
    </location>
</feature>
<evidence type="ECO:0000256" key="7">
    <source>
        <dbReference type="SAM" id="Phobius"/>
    </source>
</evidence>
<dbReference type="GO" id="GO:0022857">
    <property type="term" value="F:transmembrane transporter activity"/>
    <property type="evidence" value="ECO:0007669"/>
    <property type="project" value="InterPro"/>
</dbReference>
<dbReference type="CDD" id="cd17330">
    <property type="entry name" value="MFS_SLC46_TetA_like"/>
    <property type="match status" value="1"/>
</dbReference>
<feature type="transmembrane region" description="Helical" evidence="7">
    <location>
        <begin position="198"/>
        <end position="220"/>
    </location>
</feature>
<evidence type="ECO:0000313" key="9">
    <source>
        <dbReference type="EMBL" id="PWN28457.1"/>
    </source>
</evidence>
<feature type="transmembrane region" description="Helical" evidence="7">
    <location>
        <begin position="98"/>
        <end position="116"/>
    </location>
</feature>
<proteinExistence type="predicted"/>
<dbReference type="InterPro" id="IPR001958">
    <property type="entry name" value="Tet-R_TetA/multi-R_MdtG-like"/>
</dbReference>
<feature type="transmembrane region" description="Helical" evidence="7">
    <location>
        <begin position="122"/>
        <end position="143"/>
    </location>
</feature>
<name>A0A316UT43_9BASI</name>
<organism evidence="9 10">
    <name type="scientific">Jaminaea rosea</name>
    <dbReference type="NCBI Taxonomy" id="1569628"/>
    <lineage>
        <taxon>Eukaryota</taxon>
        <taxon>Fungi</taxon>
        <taxon>Dikarya</taxon>
        <taxon>Basidiomycota</taxon>
        <taxon>Ustilaginomycotina</taxon>
        <taxon>Exobasidiomycetes</taxon>
        <taxon>Microstromatales</taxon>
        <taxon>Microstromatales incertae sedis</taxon>
        <taxon>Jaminaea</taxon>
    </lineage>
</organism>
<dbReference type="InterPro" id="IPR036259">
    <property type="entry name" value="MFS_trans_sf"/>
</dbReference>
<evidence type="ECO:0000256" key="3">
    <source>
        <dbReference type="ARBA" id="ARBA00022692"/>
    </source>
</evidence>
<feature type="transmembrane region" description="Helical" evidence="7">
    <location>
        <begin position="322"/>
        <end position="342"/>
    </location>
</feature>
<dbReference type="OrthoDB" id="419616at2759"/>
<gene>
    <name evidence="9" type="ORF">BDZ90DRAFT_231442</name>
</gene>
<dbReference type="InterPro" id="IPR020846">
    <property type="entry name" value="MFS_dom"/>
</dbReference>
<keyword evidence="5 7" id="KW-0472">Membrane</keyword>
<dbReference type="InterPro" id="IPR011701">
    <property type="entry name" value="MFS"/>
</dbReference>
<feature type="transmembrane region" description="Helical" evidence="7">
    <location>
        <begin position="64"/>
        <end position="86"/>
    </location>
</feature>
<keyword evidence="4 7" id="KW-1133">Transmembrane helix</keyword>
<dbReference type="Proteomes" id="UP000245884">
    <property type="component" value="Unassembled WGS sequence"/>
</dbReference>
<evidence type="ECO:0000256" key="4">
    <source>
        <dbReference type="ARBA" id="ARBA00022989"/>
    </source>
</evidence>
<keyword evidence="10" id="KW-1185">Reference proteome</keyword>
<keyword evidence="2" id="KW-0813">Transport</keyword>
<accession>A0A316UT43</accession>
<reference evidence="9 10" key="1">
    <citation type="journal article" date="2018" name="Mol. Biol. Evol.">
        <title>Broad Genomic Sampling Reveals a Smut Pathogenic Ancestry of the Fungal Clade Ustilaginomycotina.</title>
        <authorList>
            <person name="Kijpornyongpan T."/>
            <person name="Mondo S.J."/>
            <person name="Barry K."/>
            <person name="Sandor L."/>
            <person name="Lee J."/>
            <person name="Lipzen A."/>
            <person name="Pangilinan J."/>
            <person name="LaButti K."/>
            <person name="Hainaut M."/>
            <person name="Henrissat B."/>
            <person name="Grigoriev I.V."/>
            <person name="Spatafora J.W."/>
            <person name="Aime M.C."/>
        </authorList>
    </citation>
    <scope>NUCLEOTIDE SEQUENCE [LARGE SCALE GENOMIC DNA]</scope>
    <source>
        <strain evidence="9 10">MCA 5214</strain>
    </source>
</reference>
<dbReference type="PROSITE" id="PS50850">
    <property type="entry name" value="MFS"/>
    <property type="match status" value="1"/>
</dbReference>
<evidence type="ECO:0000256" key="6">
    <source>
        <dbReference type="SAM" id="MobiDB-lite"/>
    </source>
</evidence>
<dbReference type="RefSeq" id="XP_025363069.1">
    <property type="nucleotide sequence ID" value="XM_025505866.1"/>
</dbReference>
<dbReference type="GO" id="GO:0016020">
    <property type="term" value="C:membrane"/>
    <property type="evidence" value="ECO:0007669"/>
    <property type="project" value="UniProtKB-SubCell"/>
</dbReference>
<dbReference type="PANTHER" id="PTHR23504:SF15">
    <property type="entry name" value="MAJOR FACILITATOR SUPERFAMILY (MFS) PROFILE DOMAIN-CONTAINING PROTEIN"/>
    <property type="match status" value="1"/>
</dbReference>
<dbReference type="AlphaFoldDB" id="A0A316UT43"/>
<keyword evidence="3 7" id="KW-0812">Transmembrane</keyword>
<feature type="transmembrane region" description="Helical" evidence="7">
    <location>
        <begin position="27"/>
        <end position="52"/>
    </location>
</feature>
<dbReference type="SUPFAM" id="SSF103473">
    <property type="entry name" value="MFS general substrate transporter"/>
    <property type="match status" value="1"/>
</dbReference>
<feature type="transmembrane region" description="Helical" evidence="7">
    <location>
        <begin position="155"/>
        <end position="178"/>
    </location>
</feature>
<comment type="subcellular location">
    <subcellularLocation>
        <location evidence="1">Membrane</location>
        <topology evidence="1">Multi-pass membrane protein</topology>
    </subcellularLocation>
</comment>
<feature type="transmembrane region" description="Helical" evidence="7">
    <location>
        <begin position="289"/>
        <end position="310"/>
    </location>
</feature>
<dbReference type="EMBL" id="KZ819665">
    <property type="protein sequence ID" value="PWN28457.1"/>
    <property type="molecule type" value="Genomic_DNA"/>
</dbReference>
<evidence type="ECO:0000313" key="10">
    <source>
        <dbReference type="Proteomes" id="UP000245884"/>
    </source>
</evidence>
<feature type="transmembrane region" description="Helical" evidence="7">
    <location>
        <begin position="354"/>
        <end position="372"/>
    </location>
</feature>
<feature type="transmembrane region" description="Helical" evidence="7">
    <location>
        <begin position="431"/>
        <end position="448"/>
    </location>
</feature>
<protein>
    <submittedName>
        <fullName evidence="9">MFS general substrate transporter</fullName>
    </submittedName>
</protein>
<dbReference type="Gene3D" id="1.20.1250.20">
    <property type="entry name" value="MFS general substrate transporter like domains"/>
    <property type="match status" value="1"/>
</dbReference>
<dbReference type="Pfam" id="PF07690">
    <property type="entry name" value="MFS_1"/>
    <property type="match status" value="1"/>
</dbReference>